<name>A0A401FI39_9LACO</name>
<organism evidence="1 2">
    <name type="scientific">Lentilactobacillus kosonis</name>
    <dbReference type="NCBI Taxonomy" id="2810561"/>
    <lineage>
        <taxon>Bacteria</taxon>
        <taxon>Bacillati</taxon>
        <taxon>Bacillota</taxon>
        <taxon>Bacilli</taxon>
        <taxon>Lactobacillales</taxon>
        <taxon>Lactobacillaceae</taxon>
        <taxon>Lentilactobacillus</taxon>
    </lineage>
</organism>
<comment type="caution">
    <text evidence="1">The sequence shown here is derived from an EMBL/GenBank/DDBJ whole genome shotgun (WGS) entry which is preliminary data.</text>
</comment>
<evidence type="ECO:0000313" key="1">
    <source>
        <dbReference type="EMBL" id="GAY71921.1"/>
    </source>
</evidence>
<keyword evidence="2" id="KW-1185">Reference proteome</keyword>
<sequence length="37" mass="4325">MIADIVEPTPSDNLKELPEMANEWRRPMMLIVKSIKQ</sequence>
<protein>
    <submittedName>
        <fullName evidence="1">Uncharacterized protein</fullName>
    </submittedName>
</protein>
<dbReference type="AlphaFoldDB" id="A0A401FI39"/>
<reference evidence="1 2" key="1">
    <citation type="submission" date="2017-11" db="EMBL/GenBank/DDBJ databases">
        <title>Draft Genome Sequence of Lactobacillus curieae NBRC 111893 isolated from Koso, a Japanese sugar-Vegetable Fermented Beverage.</title>
        <authorList>
            <person name="Chiou T.Y."/>
            <person name="Oshima K."/>
            <person name="Suda W."/>
            <person name="Hattori M."/>
            <person name="Takahashi T."/>
        </authorList>
    </citation>
    <scope>NUCLEOTIDE SEQUENCE [LARGE SCALE GENOMIC DNA]</scope>
    <source>
        <strain evidence="1 2">NBRC111893</strain>
    </source>
</reference>
<proteinExistence type="predicted"/>
<accession>A0A401FI39</accession>
<dbReference type="Proteomes" id="UP000286974">
    <property type="component" value="Unassembled WGS sequence"/>
</dbReference>
<gene>
    <name evidence="1" type="ORF">NBRC111893_67</name>
</gene>
<dbReference type="EMBL" id="BEXA01000001">
    <property type="protein sequence ID" value="GAY71921.1"/>
    <property type="molecule type" value="Genomic_DNA"/>
</dbReference>
<evidence type="ECO:0000313" key="2">
    <source>
        <dbReference type="Proteomes" id="UP000286974"/>
    </source>
</evidence>